<dbReference type="PANTHER" id="PTHR33053">
    <property type="entry name" value="PROTEIN, PUTATIVE-RELATED"/>
    <property type="match status" value="1"/>
</dbReference>
<evidence type="ECO:0008006" key="3">
    <source>
        <dbReference type="Google" id="ProtNLM"/>
    </source>
</evidence>
<sequence length="390" mass="44879">MVLAGILAPRRTDNSFRLQSDEAHHTGVTPLTELPIDLVRTFPIDYMHNGCLGVMRKLLHYWIGGPLKTRLQSYKVTEISRRLENLKCHIPVEFNRKTRTLAELNRWKATELRTFLLYVGPIVLKDIVDIAVYEHFLLLHFGFNILLSKRHLTNLGSQLAKKVLDVFVKHSTRIYGSEFSVYNVHMLTHLADDADFYGPLDNISCFPFENYLGQLKNLIKSPTKPLQQLCRRLTEINFSLSDSNFNNSVFEGPKFIHNSGPFPDFLFDFNKYTQFKKLYFDNFILSVNSYSDCDSYCLVTKSVVVQIHNVIVGLESSEILIVGKKFSNSTSLYVYPFESEHLDIYLVSNLSDHYQIWHSKDILAKCLVFPYKNVYASLPLIHSTSSTASL</sequence>
<organism evidence="1 2">
    <name type="scientific">Aquatica leii</name>
    <dbReference type="NCBI Taxonomy" id="1421715"/>
    <lineage>
        <taxon>Eukaryota</taxon>
        <taxon>Metazoa</taxon>
        <taxon>Ecdysozoa</taxon>
        <taxon>Arthropoda</taxon>
        <taxon>Hexapoda</taxon>
        <taxon>Insecta</taxon>
        <taxon>Pterygota</taxon>
        <taxon>Neoptera</taxon>
        <taxon>Endopterygota</taxon>
        <taxon>Coleoptera</taxon>
        <taxon>Polyphaga</taxon>
        <taxon>Elateriformia</taxon>
        <taxon>Elateroidea</taxon>
        <taxon>Lampyridae</taxon>
        <taxon>Luciolinae</taxon>
        <taxon>Aquatica</taxon>
    </lineage>
</organism>
<protein>
    <recommendedName>
        <fullName evidence="3">DUF4218 domain-containing protein</fullName>
    </recommendedName>
</protein>
<name>A0AAN7S9D5_9COLE</name>
<dbReference type="Proteomes" id="UP001353858">
    <property type="component" value="Unassembled WGS sequence"/>
</dbReference>
<dbReference type="PANTHER" id="PTHR33053:SF24">
    <property type="entry name" value="TRANSPOSASE DOMAIN-CONTAINING PROTEIN"/>
    <property type="match status" value="1"/>
</dbReference>
<reference evidence="2" key="1">
    <citation type="submission" date="2023-01" db="EMBL/GenBank/DDBJ databases">
        <title>Key to firefly adult light organ development and bioluminescence: homeobox transcription factors regulate luciferase expression and transportation to peroxisome.</title>
        <authorList>
            <person name="Fu X."/>
        </authorList>
    </citation>
    <scope>NUCLEOTIDE SEQUENCE [LARGE SCALE GENOMIC DNA]</scope>
</reference>
<gene>
    <name evidence="1" type="ORF">RN001_008017</name>
</gene>
<evidence type="ECO:0000313" key="1">
    <source>
        <dbReference type="EMBL" id="KAK4879871.1"/>
    </source>
</evidence>
<dbReference type="EMBL" id="JARPUR010000003">
    <property type="protein sequence ID" value="KAK4879871.1"/>
    <property type="molecule type" value="Genomic_DNA"/>
</dbReference>
<comment type="caution">
    <text evidence="1">The sequence shown here is derived from an EMBL/GenBank/DDBJ whole genome shotgun (WGS) entry which is preliminary data.</text>
</comment>
<accession>A0AAN7S9D5</accession>
<evidence type="ECO:0000313" key="2">
    <source>
        <dbReference type="Proteomes" id="UP001353858"/>
    </source>
</evidence>
<dbReference type="AlphaFoldDB" id="A0AAN7S9D5"/>
<proteinExistence type="predicted"/>
<keyword evidence="2" id="KW-1185">Reference proteome</keyword>